<dbReference type="InterPro" id="IPR011856">
    <property type="entry name" value="tRNA_endonuc-like_dom_sf"/>
</dbReference>
<feature type="domain" description="VRR-NUC" evidence="4">
    <location>
        <begin position="30"/>
        <end position="133"/>
    </location>
</feature>
<keyword evidence="3" id="KW-0378">Hydrolase</keyword>
<evidence type="ECO:0000313" key="5">
    <source>
        <dbReference type="EMBL" id="OLP04616.1"/>
    </source>
</evidence>
<dbReference type="InterPro" id="IPR014883">
    <property type="entry name" value="VRR_NUC"/>
</dbReference>
<name>A0A1Q8Y988_9BURK</name>
<dbReference type="SMART" id="SM00990">
    <property type="entry name" value="VRR_NUC"/>
    <property type="match status" value="1"/>
</dbReference>
<dbReference type="AlphaFoldDB" id="A0A1Q8Y988"/>
<dbReference type="Proteomes" id="UP000185911">
    <property type="component" value="Unassembled WGS sequence"/>
</dbReference>
<dbReference type="Gene3D" id="3.40.1350.10">
    <property type="match status" value="1"/>
</dbReference>
<reference evidence="5 6" key="1">
    <citation type="submission" date="2017-01" db="EMBL/GenBank/DDBJ databases">
        <title>Genome sequence of Rhodoferax antarcticus ANT.BR, a psychrophilic purple nonsulfur bacterium from an Antarctic microbial mat.</title>
        <authorList>
            <person name="Baker J."/>
            <person name="Riester C."/>
            <person name="Skinner B."/>
            <person name="Newell A."/>
            <person name="Swingley W."/>
            <person name="Madigan M."/>
            <person name="Jung D."/>
            <person name="Asao M."/>
            <person name="Chen M."/>
            <person name="Loughlin P."/>
            <person name="Pan H."/>
            <person name="Lin S."/>
            <person name="Li N."/>
            <person name="Shaw J."/>
            <person name="Prado M."/>
            <person name="Sherman C."/>
            <person name="Li X."/>
            <person name="Tang J."/>
            <person name="Blankenship R."/>
            <person name="Zhao T."/>
            <person name="Touchman J."/>
            <person name="Sattley M."/>
        </authorList>
    </citation>
    <scope>NUCLEOTIDE SEQUENCE [LARGE SCALE GENOMIC DNA]</scope>
    <source>
        <strain evidence="5 6">ANT.BR</strain>
    </source>
</reference>
<dbReference type="Pfam" id="PF08774">
    <property type="entry name" value="VRR_NUC"/>
    <property type="match status" value="1"/>
</dbReference>
<evidence type="ECO:0000256" key="3">
    <source>
        <dbReference type="ARBA" id="ARBA00022801"/>
    </source>
</evidence>
<gene>
    <name evidence="5" type="ORF">BLL52_4272</name>
</gene>
<evidence type="ECO:0000256" key="2">
    <source>
        <dbReference type="ARBA" id="ARBA00022722"/>
    </source>
</evidence>
<keyword evidence="6" id="KW-1185">Reference proteome</keyword>
<organism evidence="5 6">
    <name type="scientific">Rhodoferax antarcticus ANT.BR</name>
    <dbReference type="NCBI Taxonomy" id="1111071"/>
    <lineage>
        <taxon>Bacteria</taxon>
        <taxon>Pseudomonadati</taxon>
        <taxon>Pseudomonadota</taxon>
        <taxon>Betaproteobacteria</taxon>
        <taxon>Burkholderiales</taxon>
        <taxon>Comamonadaceae</taxon>
        <taxon>Rhodoferax</taxon>
    </lineage>
</organism>
<keyword evidence="2" id="KW-0540">Nuclease</keyword>
<accession>A0A1Q8Y988</accession>
<dbReference type="RefSeq" id="WP_420852640.1">
    <property type="nucleotide sequence ID" value="NZ_MSYM01000020.1"/>
</dbReference>
<evidence type="ECO:0000256" key="1">
    <source>
        <dbReference type="ARBA" id="ARBA00001946"/>
    </source>
</evidence>
<dbReference type="EMBL" id="MSYM01000020">
    <property type="protein sequence ID" value="OLP04616.1"/>
    <property type="molecule type" value="Genomic_DNA"/>
</dbReference>
<comment type="cofactor">
    <cofactor evidence="1">
        <name>Mg(2+)</name>
        <dbReference type="ChEBI" id="CHEBI:18420"/>
    </cofactor>
</comment>
<protein>
    <submittedName>
        <fullName evidence="5">VRR-NUC domain-containing protein</fullName>
    </submittedName>
</protein>
<dbReference type="GO" id="GO:0003676">
    <property type="term" value="F:nucleic acid binding"/>
    <property type="evidence" value="ECO:0007669"/>
    <property type="project" value="InterPro"/>
</dbReference>
<sequence length="156" mass="17501">MSVTQYRAYLAGDKSSPKRSGSVHRVRRKTPEEDLHRQCVQWVELMAHAHPILAWMLHVPNGGKRPHGEAGKLKAMGAKPGFPDLFLPKVCSGFTGLAIELKSPTGRLSEAQGLWLGELKGEGYLCAVCRSFDEFEAVIHQYLNVKSKWINYRKTI</sequence>
<evidence type="ECO:0000259" key="4">
    <source>
        <dbReference type="SMART" id="SM00990"/>
    </source>
</evidence>
<comment type="caution">
    <text evidence="5">The sequence shown here is derived from an EMBL/GenBank/DDBJ whole genome shotgun (WGS) entry which is preliminary data.</text>
</comment>
<dbReference type="GO" id="GO:0004518">
    <property type="term" value="F:nuclease activity"/>
    <property type="evidence" value="ECO:0007669"/>
    <property type="project" value="UniProtKB-KW"/>
</dbReference>
<evidence type="ECO:0000313" key="6">
    <source>
        <dbReference type="Proteomes" id="UP000185911"/>
    </source>
</evidence>
<dbReference type="GO" id="GO:0016788">
    <property type="term" value="F:hydrolase activity, acting on ester bonds"/>
    <property type="evidence" value="ECO:0007669"/>
    <property type="project" value="InterPro"/>
</dbReference>
<proteinExistence type="predicted"/>